<evidence type="ECO:0000256" key="2">
    <source>
        <dbReference type="ARBA" id="ARBA00022679"/>
    </source>
</evidence>
<keyword evidence="9" id="KW-1185">Reference proteome</keyword>
<evidence type="ECO:0000313" key="8">
    <source>
        <dbReference type="EMBL" id="MFC3227230.1"/>
    </source>
</evidence>
<sequence length="487" mass="50602">MTGRGRPDRGASGATQRRAPSGAAGARKPRGPRNGPRSAPERTAGRDPDALGDAARQAAAGLLTEVLEEGRSFDRAFAAACSGDGRLAARDDRDRAFVRALCMAVLRHLRPIDATVADRLARPLRPGKASSPAIAALRLGAAQILYLDVPDHAAVHSSVAMLPPHSPFRGLVNAVLRRIAGEKAAILAAERPLAALPDWLRDSWLAAYGADRAAAIATASLAEAPLDITVRSDAGGWAERLEAERLSGNSLRRAAGGRIEGLPGFRDGAWWVQDAAAALPARALATTLRDGGGLEGLQLLDMCAAPGGKTAQLAAMGASVTALDQDPARLARLTENLARLGLSAETAAADAAAWPDPRRFDGVLLDAPCSATGTLRRHPDILHLRRAGDIAAITAMQDRLLDAAIARLSPGAPLLYCVCSLQPEEGPQRIAAALSRHPDLCQVPLAPAALGLPAGAACGDGLLTAPDLWPERGGLDGFYLALLRTAD</sequence>
<protein>
    <submittedName>
        <fullName evidence="8">RsmB/NOP family class I SAM-dependent RNA methyltransferase</fullName>
        <ecNumber evidence="8">2.1.1.-</ecNumber>
    </submittedName>
</protein>
<dbReference type="SUPFAM" id="SSF53335">
    <property type="entry name" value="S-adenosyl-L-methionine-dependent methyltransferases"/>
    <property type="match status" value="1"/>
</dbReference>
<dbReference type="InterPro" id="IPR035926">
    <property type="entry name" value="NusB-like_sf"/>
</dbReference>
<dbReference type="Proteomes" id="UP001595528">
    <property type="component" value="Unassembled WGS sequence"/>
</dbReference>
<feature type="compositionally biased region" description="Basic and acidic residues" evidence="6">
    <location>
        <begin position="39"/>
        <end position="49"/>
    </location>
</feature>
<dbReference type="RefSeq" id="WP_379899392.1">
    <property type="nucleotide sequence ID" value="NZ_JBHRTR010000020.1"/>
</dbReference>
<evidence type="ECO:0000313" key="9">
    <source>
        <dbReference type="Proteomes" id="UP001595528"/>
    </source>
</evidence>
<dbReference type="InterPro" id="IPR006027">
    <property type="entry name" value="NusB_RsmB_TIM44"/>
</dbReference>
<dbReference type="InterPro" id="IPR029063">
    <property type="entry name" value="SAM-dependent_MTases_sf"/>
</dbReference>
<evidence type="ECO:0000256" key="4">
    <source>
        <dbReference type="ARBA" id="ARBA00022884"/>
    </source>
</evidence>
<comment type="caution">
    <text evidence="8">The sequence shown here is derived from an EMBL/GenBank/DDBJ whole genome shotgun (WGS) entry which is preliminary data.</text>
</comment>
<feature type="binding site" evidence="5">
    <location>
        <begin position="303"/>
        <end position="309"/>
    </location>
    <ligand>
        <name>S-adenosyl-L-methionine</name>
        <dbReference type="ChEBI" id="CHEBI:59789"/>
    </ligand>
</feature>
<gene>
    <name evidence="8" type="ORF">ACFOGJ_08325</name>
</gene>
<evidence type="ECO:0000256" key="1">
    <source>
        <dbReference type="ARBA" id="ARBA00022603"/>
    </source>
</evidence>
<dbReference type="GO" id="GO:0032259">
    <property type="term" value="P:methylation"/>
    <property type="evidence" value="ECO:0007669"/>
    <property type="project" value="UniProtKB-KW"/>
</dbReference>
<feature type="domain" description="SAM-dependent MTase RsmB/NOP-type" evidence="7">
    <location>
        <begin position="188"/>
        <end position="486"/>
    </location>
</feature>
<feature type="binding site" evidence="5">
    <location>
        <position position="350"/>
    </location>
    <ligand>
        <name>S-adenosyl-L-methionine</name>
        <dbReference type="ChEBI" id="CHEBI:59789"/>
    </ligand>
</feature>
<dbReference type="EMBL" id="JBHRTR010000020">
    <property type="protein sequence ID" value="MFC3227230.1"/>
    <property type="molecule type" value="Genomic_DNA"/>
</dbReference>
<evidence type="ECO:0000259" key="7">
    <source>
        <dbReference type="PROSITE" id="PS51686"/>
    </source>
</evidence>
<dbReference type="GO" id="GO:0008168">
    <property type="term" value="F:methyltransferase activity"/>
    <property type="evidence" value="ECO:0007669"/>
    <property type="project" value="UniProtKB-KW"/>
</dbReference>
<feature type="active site" description="Nucleophile" evidence="5">
    <location>
        <position position="419"/>
    </location>
</feature>
<dbReference type="PANTHER" id="PTHR22807:SF61">
    <property type="entry name" value="NOL1_NOP2_SUN FAMILY PROTEIN _ ANTITERMINATION NUSB DOMAIN-CONTAINING PROTEIN"/>
    <property type="match status" value="1"/>
</dbReference>
<comment type="similarity">
    <text evidence="5">Belongs to the class I-like SAM-binding methyltransferase superfamily. RsmB/NOP family.</text>
</comment>
<dbReference type="InterPro" id="IPR023267">
    <property type="entry name" value="RCMT"/>
</dbReference>
<reference evidence="9" key="1">
    <citation type="journal article" date="2019" name="Int. J. Syst. Evol. Microbiol.">
        <title>The Global Catalogue of Microorganisms (GCM) 10K type strain sequencing project: providing services to taxonomists for standard genome sequencing and annotation.</title>
        <authorList>
            <consortium name="The Broad Institute Genomics Platform"/>
            <consortium name="The Broad Institute Genome Sequencing Center for Infectious Disease"/>
            <person name="Wu L."/>
            <person name="Ma J."/>
        </authorList>
    </citation>
    <scope>NUCLEOTIDE SEQUENCE [LARGE SCALE GENOMIC DNA]</scope>
    <source>
        <strain evidence="9">KCTC 42964</strain>
    </source>
</reference>
<feature type="binding site" evidence="5">
    <location>
        <position position="324"/>
    </location>
    <ligand>
        <name>S-adenosyl-L-methionine</name>
        <dbReference type="ChEBI" id="CHEBI:59789"/>
    </ligand>
</feature>
<dbReference type="InterPro" id="IPR049560">
    <property type="entry name" value="MeTrfase_RsmB-F_NOP2_cat"/>
</dbReference>
<dbReference type="PROSITE" id="PS51686">
    <property type="entry name" value="SAM_MT_RSMB_NOP"/>
    <property type="match status" value="1"/>
</dbReference>
<dbReference type="EC" id="2.1.1.-" evidence="8"/>
<proteinExistence type="inferred from homology"/>
<accession>A0ABV7KXU1</accession>
<keyword evidence="2 5" id="KW-0808">Transferase</keyword>
<keyword evidence="1 5" id="KW-0489">Methyltransferase</keyword>
<organism evidence="8 9">
    <name type="scientific">Marinibaculum pumilum</name>
    <dbReference type="NCBI Taxonomy" id="1766165"/>
    <lineage>
        <taxon>Bacteria</taxon>
        <taxon>Pseudomonadati</taxon>
        <taxon>Pseudomonadota</taxon>
        <taxon>Alphaproteobacteria</taxon>
        <taxon>Rhodospirillales</taxon>
        <taxon>Rhodospirillaceae</taxon>
        <taxon>Marinibaculum</taxon>
    </lineage>
</organism>
<evidence type="ECO:0000256" key="5">
    <source>
        <dbReference type="PROSITE-ProRule" id="PRU01023"/>
    </source>
</evidence>
<evidence type="ECO:0000256" key="6">
    <source>
        <dbReference type="SAM" id="MobiDB-lite"/>
    </source>
</evidence>
<dbReference type="PANTHER" id="PTHR22807">
    <property type="entry name" value="NOP2 YEAST -RELATED NOL1/NOP2/FMU SUN DOMAIN-CONTAINING"/>
    <property type="match status" value="1"/>
</dbReference>
<keyword evidence="3 5" id="KW-0949">S-adenosyl-L-methionine</keyword>
<dbReference type="Pfam" id="PF01189">
    <property type="entry name" value="Methyltr_RsmB-F"/>
    <property type="match status" value="1"/>
</dbReference>
<dbReference type="PRINTS" id="PR02008">
    <property type="entry name" value="RCMTFAMILY"/>
</dbReference>
<feature type="region of interest" description="Disordered" evidence="6">
    <location>
        <begin position="1"/>
        <end position="49"/>
    </location>
</feature>
<evidence type="ECO:0000256" key="3">
    <source>
        <dbReference type="ARBA" id="ARBA00022691"/>
    </source>
</evidence>
<dbReference type="SUPFAM" id="SSF48013">
    <property type="entry name" value="NusB-like"/>
    <property type="match status" value="1"/>
</dbReference>
<dbReference type="Pfam" id="PF01029">
    <property type="entry name" value="NusB"/>
    <property type="match status" value="1"/>
</dbReference>
<dbReference type="Gene3D" id="1.10.940.10">
    <property type="entry name" value="NusB-like"/>
    <property type="match status" value="1"/>
</dbReference>
<feature type="binding site" evidence="5">
    <location>
        <position position="366"/>
    </location>
    <ligand>
        <name>S-adenosyl-L-methionine</name>
        <dbReference type="ChEBI" id="CHEBI:59789"/>
    </ligand>
</feature>
<dbReference type="InterPro" id="IPR001678">
    <property type="entry name" value="MeTrfase_RsmB-F_NOP2_dom"/>
</dbReference>
<dbReference type="Gene3D" id="3.40.50.150">
    <property type="entry name" value="Vaccinia Virus protein VP39"/>
    <property type="match status" value="1"/>
</dbReference>
<name>A0ABV7KXU1_9PROT</name>
<keyword evidence="4 5" id="KW-0694">RNA-binding</keyword>